<sequence length="249" mass="27750">MGEGRIAVYGDSNCLDSSHMVTNCFTLLRKMLDFTSENVRDPVLFSKSNKQVAPLYEDDNQLPSRRTDVNFSSYSAVVGKDLICRTDSRFEIWGTKGYILQVRGRNRRLPGYPVIDLGNGLNSTFDASNIRRRKVTLRNKDDSLGNRYLGLFYGDEPDAPMLVGSHWLIPAVVAATVTGLFPLLLQQLISPGRWRTWGDFDNLGGQLTPSFDPNGLPGTLCYDYDRVSAFDSLLPVFRLSNPGGEGKGR</sequence>
<gene>
    <name evidence="2" type="ORF">L195_g016612</name>
</gene>
<dbReference type="AlphaFoldDB" id="A0A2K3MRK1"/>
<dbReference type="GO" id="GO:0008233">
    <property type="term" value="F:peptidase activity"/>
    <property type="evidence" value="ECO:0007669"/>
    <property type="project" value="UniProtKB-KW"/>
</dbReference>
<dbReference type="STRING" id="57577.A0A2K3MRK1"/>
<keyword evidence="2" id="KW-0378">Hydrolase</keyword>
<comment type="caution">
    <text evidence="2">The sequence shown here is derived from an EMBL/GenBank/DDBJ whole genome shotgun (WGS) entry which is preliminary data.</text>
</comment>
<feature type="domain" description="MBTPS1 fourth" evidence="1">
    <location>
        <begin position="2"/>
        <end position="50"/>
    </location>
</feature>
<dbReference type="Proteomes" id="UP000236291">
    <property type="component" value="Unassembled WGS sequence"/>
</dbReference>
<dbReference type="Pfam" id="PF23090">
    <property type="entry name" value="MBTPS1_4th"/>
    <property type="match status" value="1"/>
</dbReference>
<dbReference type="EMBL" id="ASHM01011528">
    <property type="protein sequence ID" value="PNX93458.1"/>
    <property type="molecule type" value="Genomic_DNA"/>
</dbReference>
<evidence type="ECO:0000313" key="2">
    <source>
        <dbReference type="EMBL" id="PNX93458.1"/>
    </source>
</evidence>
<reference evidence="2 3" key="2">
    <citation type="journal article" date="2017" name="Front. Plant Sci.">
        <title>Gene Classification and Mining of Molecular Markers Useful in Red Clover (Trifolium pratense) Breeding.</title>
        <authorList>
            <person name="Istvanek J."/>
            <person name="Dluhosova J."/>
            <person name="Dluhos P."/>
            <person name="Patkova L."/>
            <person name="Nedelnik J."/>
            <person name="Repkova J."/>
        </authorList>
    </citation>
    <scope>NUCLEOTIDE SEQUENCE [LARGE SCALE GENOMIC DNA]</scope>
    <source>
        <strain evidence="3">cv. Tatra</strain>
        <tissue evidence="2">Young leaves</tissue>
    </source>
</reference>
<keyword evidence="2" id="KW-0645">Protease</keyword>
<reference evidence="2 3" key="1">
    <citation type="journal article" date="2014" name="Am. J. Bot.">
        <title>Genome assembly and annotation for red clover (Trifolium pratense; Fabaceae).</title>
        <authorList>
            <person name="Istvanek J."/>
            <person name="Jaros M."/>
            <person name="Krenek A."/>
            <person name="Repkova J."/>
        </authorList>
    </citation>
    <scope>NUCLEOTIDE SEQUENCE [LARGE SCALE GENOMIC DNA]</scope>
    <source>
        <strain evidence="3">cv. Tatra</strain>
        <tissue evidence="2">Young leaves</tissue>
    </source>
</reference>
<evidence type="ECO:0000259" key="1">
    <source>
        <dbReference type="Pfam" id="PF23090"/>
    </source>
</evidence>
<dbReference type="GO" id="GO:0006508">
    <property type="term" value="P:proteolysis"/>
    <property type="evidence" value="ECO:0007669"/>
    <property type="project" value="UniProtKB-KW"/>
</dbReference>
<organism evidence="2 3">
    <name type="scientific">Trifolium pratense</name>
    <name type="common">Red clover</name>
    <dbReference type="NCBI Taxonomy" id="57577"/>
    <lineage>
        <taxon>Eukaryota</taxon>
        <taxon>Viridiplantae</taxon>
        <taxon>Streptophyta</taxon>
        <taxon>Embryophyta</taxon>
        <taxon>Tracheophyta</taxon>
        <taxon>Spermatophyta</taxon>
        <taxon>Magnoliopsida</taxon>
        <taxon>eudicotyledons</taxon>
        <taxon>Gunneridae</taxon>
        <taxon>Pentapetalae</taxon>
        <taxon>rosids</taxon>
        <taxon>fabids</taxon>
        <taxon>Fabales</taxon>
        <taxon>Fabaceae</taxon>
        <taxon>Papilionoideae</taxon>
        <taxon>50 kb inversion clade</taxon>
        <taxon>NPAAA clade</taxon>
        <taxon>Hologalegina</taxon>
        <taxon>IRL clade</taxon>
        <taxon>Trifolieae</taxon>
        <taxon>Trifolium</taxon>
    </lineage>
</organism>
<dbReference type="InterPro" id="IPR057032">
    <property type="entry name" value="MBTPS1_4th"/>
</dbReference>
<evidence type="ECO:0000313" key="3">
    <source>
        <dbReference type="Proteomes" id="UP000236291"/>
    </source>
</evidence>
<protein>
    <submittedName>
        <fullName evidence="2">Membrane-bound transcription factor site-1 protease-like protein</fullName>
    </submittedName>
</protein>
<dbReference type="ExpressionAtlas" id="A0A2K3MRK1">
    <property type="expression patterns" value="baseline"/>
</dbReference>
<accession>A0A2K3MRK1</accession>
<proteinExistence type="predicted"/>
<name>A0A2K3MRK1_TRIPR</name>